<dbReference type="AlphaFoldDB" id="A0A7N5JLP6"/>
<dbReference type="Ensembl" id="ENSAMET00000042090.1">
    <property type="protein sequence ID" value="ENSAMEP00000027326.1"/>
    <property type="gene ID" value="ENSAMEG00000031301.1"/>
</dbReference>
<keyword evidence="2" id="KW-0732">Signal</keyword>
<keyword evidence="4" id="KW-1185">Reference proteome</keyword>
<name>A0A7N5JLP6_AILME</name>
<dbReference type="InParanoid" id="A0A7N5JLP6"/>
<evidence type="ECO:0000256" key="2">
    <source>
        <dbReference type="SAM" id="SignalP"/>
    </source>
</evidence>
<dbReference type="Proteomes" id="UP000008912">
    <property type="component" value="Unassembled WGS sequence"/>
</dbReference>
<sequence>MLLLSPALIWHWLPGEGGPEAAAAARPRPPGIFERCSWVPGGWQTWQRRVGRTPEPTTRRGRGGRGWPLSGWPEDDGGAGPAQARPRRQPSPWPGGASGRPRPAPGIEAALFPCRARRGAGGGRQHPACSPGVRPRAPAPTAPWAPASERARSNGCPERLCRQGSGTASCPSGHLTLSHTSSLSLSFPIHRKNGDNGPYHSGLPDDRMKNAHRGLSTRPGALLALRGRSPWPEELQSSRAATRAPASRVQARHHTLSDHHRLFRSTKANPGHHTGQRRSVPVLWPSDPVSGPEGFNVALLFGDLSDVAVLR</sequence>
<feature type="region of interest" description="Disordered" evidence="1">
    <location>
        <begin position="188"/>
        <end position="213"/>
    </location>
</feature>
<feature type="region of interest" description="Disordered" evidence="1">
    <location>
        <begin position="233"/>
        <end position="257"/>
    </location>
</feature>
<accession>A0A7N5JLP6</accession>
<reference evidence="3" key="3">
    <citation type="submission" date="2025-09" db="UniProtKB">
        <authorList>
            <consortium name="Ensembl"/>
        </authorList>
    </citation>
    <scope>IDENTIFICATION</scope>
</reference>
<reference evidence="3 4" key="1">
    <citation type="journal article" date="2010" name="Nature">
        <title>The sequence and de novo assembly of the giant panda genome.</title>
        <authorList>
            <person name="Li R."/>
            <person name="Fan W."/>
            <person name="Tian G."/>
            <person name="Zhu H."/>
            <person name="He L."/>
            <person name="Cai J."/>
            <person name="Huang Q."/>
            <person name="Cai Q."/>
            <person name="Li B."/>
            <person name="Bai Y."/>
            <person name="Zhang Z."/>
            <person name="Zhang Y."/>
            <person name="Wang W."/>
            <person name="Li J."/>
            <person name="Wei F."/>
            <person name="Li H."/>
            <person name="Jian M."/>
            <person name="Li J."/>
            <person name="Zhang Z."/>
            <person name="Nielsen R."/>
            <person name="Li D."/>
            <person name="Gu W."/>
            <person name="Yang Z."/>
            <person name="Xuan Z."/>
            <person name="Ryder O.A."/>
            <person name="Leung F.C."/>
            <person name="Zhou Y."/>
            <person name="Cao J."/>
            <person name="Sun X."/>
            <person name="Fu Y."/>
            <person name="Fang X."/>
            <person name="Guo X."/>
            <person name="Wang B."/>
            <person name="Hou R."/>
            <person name="Shen F."/>
            <person name="Mu B."/>
            <person name="Ni P."/>
            <person name="Lin R."/>
            <person name="Qian W."/>
            <person name="Wang G."/>
            <person name="Yu C."/>
            <person name="Nie W."/>
            <person name="Wang J."/>
            <person name="Wu Z."/>
            <person name="Liang H."/>
            <person name="Min J."/>
            <person name="Wu Q."/>
            <person name="Cheng S."/>
            <person name="Ruan J."/>
            <person name="Wang M."/>
            <person name="Shi Z."/>
            <person name="Wen M."/>
            <person name="Liu B."/>
            <person name="Ren X."/>
            <person name="Zheng H."/>
            <person name="Dong D."/>
            <person name="Cook K."/>
            <person name="Shan G."/>
            <person name="Zhang H."/>
            <person name="Kosiol C."/>
            <person name="Xie X."/>
            <person name="Lu Z."/>
            <person name="Zheng H."/>
            <person name="Li Y."/>
            <person name="Steiner C.C."/>
            <person name="Lam T.T."/>
            <person name="Lin S."/>
            <person name="Zhang Q."/>
            <person name="Li G."/>
            <person name="Tian J."/>
            <person name="Gong T."/>
            <person name="Liu H."/>
            <person name="Zhang D."/>
            <person name="Fang L."/>
            <person name="Ye C."/>
            <person name="Zhang J."/>
            <person name="Hu W."/>
            <person name="Xu A."/>
            <person name="Ren Y."/>
            <person name="Zhang G."/>
            <person name="Bruford M.W."/>
            <person name="Li Q."/>
            <person name="Ma L."/>
            <person name="Guo Y."/>
            <person name="An N."/>
            <person name="Hu Y."/>
            <person name="Zheng Y."/>
            <person name="Shi Y."/>
            <person name="Li Z."/>
            <person name="Liu Q."/>
            <person name="Chen Y."/>
            <person name="Zhao J."/>
            <person name="Qu N."/>
            <person name="Zhao S."/>
            <person name="Tian F."/>
            <person name="Wang X."/>
            <person name="Wang H."/>
            <person name="Xu L."/>
            <person name="Liu X."/>
            <person name="Vinar T."/>
            <person name="Wang Y."/>
            <person name="Lam T.W."/>
            <person name="Yiu S.M."/>
            <person name="Liu S."/>
            <person name="Zhang H."/>
            <person name="Li D."/>
            <person name="Huang Y."/>
            <person name="Wang X."/>
            <person name="Yang G."/>
            <person name="Jiang Z."/>
            <person name="Wang J."/>
            <person name="Qin N."/>
            <person name="Li L."/>
            <person name="Li J."/>
            <person name="Bolund L."/>
            <person name="Kristiansen K."/>
            <person name="Wong G.K."/>
            <person name="Olson M."/>
            <person name="Zhang X."/>
            <person name="Li S."/>
            <person name="Yang H."/>
            <person name="Wang J."/>
            <person name="Wang J."/>
        </authorList>
    </citation>
    <scope>NUCLEOTIDE SEQUENCE [LARGE SCALE GENOMIC DNA]</scope>
</reference>
<evidence type="ECO:0000313" key="3">
    <source>
        <dbReference type="Ensembl" id="ENSAMEP00000027326.1"/>
    </source>
</evidence>
<feature type="chain" id="PRO_5031101153" evidence="2">
    <location>
        <begin position="18"/>
        <end position="311"/>
    </location>
</feature>
<feature type="region of interest" description="Disordered" evidence="1">
    <location>
        <begin position="46"/>
        <end position="173"/>
    </location>
</feature>
<evidence type="ECO:0000313" key="4">
    <source>
        <dbReference type="Proteomes" id="UP000008912"/>
    </source>
</evidence>
<feature type="signal peptide" evidence="2">
    <location>
        <begin position="1"/>
        <end position="17"/>
    </location>
</feature>
<organism evidence="3 4">
    <name type="scientific">Ailuropoda melanoleuca</name>
    <name type="common">Giant panda</name>
    <dbReference type="NCBI Taxonomy" id="9646"/>
    <lineage>
        <taxon>Eukaryota</taxon>
        <taxon>Metazoa</taxon>
        <taxon>Chordata</taxon>
        <taxon>Craniata</taxon>
        <taxon>Vertebrata</taxon>
        <taxon>Euteleostomi</taxon>
        <taxon>Mammalia</taxon>
        <taxon>Eutheria</taxon>
        <taxon>Laurasiatheria</taxon>
        <taxon>Carnivora</taxon>
        <taxon>Caniformia</taxon>
        <taxon>Ursidae</taxon>
        <taxon>Ailuropoda</taxon>
    </lineage>
</organism>
<proteinExistence type="predicted"/>
<protein>
    <submittedName>
        <fullName evidence="3">Uncharacterized protein</fullName>
    </submittedName>
</protein>
<feature type="compositionally biased region" description="Low complexity" evidence="1">
    <location>
        <begin position="237"/>
        <end position="248"/>
    </location>
</feature>
<reference evidence="3" key="2">
    <citation type="submission" date="2025-08" db="UniProtKB">
        <authorList>
            <consortium name="Ensembl"/>
        </authorList>
    </citation>
    <scope>IDENTIFICATION</scope>
</reference>
<evidence type="ECO:0000256" key="1">
    <source>
        <dbReference type="SAM" id="MobiDB-lite"/>
    </source>
</evidence>